<gene>
    <name evidence="3" type="ORF">K469DRAFT_703359</name>
</gene>
<dbReference type="InterPro" id="IPR011051">
    <property type="entry name" value="RmlC_Cupin_sf"/>
</dbReference>
<keyword evidence="4" id="KW-1185">Reference proteome</keyword>
<sequence>MVGERVIEPVVLSPYTITNTPIEGFSGPTGGNVTWQTLLSSPKTSTDTFTTGIAKCAPGGGYLQLHLHKQAEICHIIQGRGIVPINGTEYQVEKGSVVFIPGDVEHGILNTSEHEELAWLYVFATSAFGNVEYMFKETEGYRSKL</sequence>
<proteinExistence type="predicted"/>
<evidence type="ECO:0000259" key="2">
    <source>
        <dbReference type="Pfam" id="PF07883"/>
    </source>
</evidence>
<dbReference type="InterPro" id="IPR013096">
    <property type="entry name" value="Cupin_2"/>
</dbReference>
<dbReference type="InterPro" id="IPR051610">
    <property type="entry name" value="GPI/OXD"/>
</dbReference>
<accession>A0A6A6D975</accession>
<dbReference type="GO" id="GO:0046872">
    <property type="term" value="F:metal ion binding"/>
    <property type="evidence" value="ECO:0007669"/>
    <property type="project" value="UniProtKB-KW"/>
</dbReference>
<dbReference type="InterPro" id="IPR014710">
    <property type="entry name" value="RmlC-like_jellyroll"/>
</dbReference>
<reference evidence="3" key="1">
    <citation type="journal article" date="2020" name="Stud. Mycol.">
        <title>101 Dothideomycetes genomes: a test case for predicting lifestyles and emergence of pathogens.</title>
        <authorList>
            <person name="Haridas S."/>
            <person name="Albert R."/>
            <person name="Binder M."/>
            <person name="Bloem J."/>
            <person name="Labutti K."/>
            <person name="Salamov A."/>
            <person name="Andreopoulos B."/>
            <person name="Baker S."/>
            <person name="Barry K."/>
            <person name="Bills G."/>
            <person name="Bluhm B."/>
            <person name="Cannon C."/>
            <person name="Castanera R."/>
            <person name="Culley D."/>
            <person name="Daum C."/>
            <person name="Ezra D."/>
            <person name="Gonzalez J."/>
            <person name="Henrissat B."/>
            <person name="Kuo A."/>
            <person name="Liang C."/>
            <person name="Lipzen A."/>
            <person name="Lutzoni F."/>
            <person name="Magnuson J."/>
            <person name="Mondo S."/>
            <person name="Nolan M."/>
            <person name="Ohm R."/>
            <person name="Pangilinan J."/>
            <person name="Park H.-J."/>
            <person name="Ramirez L."/>
            <person name="Alfaro M."/>
            <person name="Sun H."/>
            <person name="Tritt A."/>
            <person name="Yoshinaga Y."/>
            <person name="Zwiers L.-H."/>
            <person name="Turgeon B."/>
            <person name="Goodwin S."/>
            <person name="Spatafora J."/>
            <person name="Crous P."/>
            <person name="Grigoriev I."/>
        </authorList>
    </citation>
    <scope>NUCLEOTIDE SEQUENCE</scope>
    <source>
        <strain evidence="3">CBS 207.26</strain>
    </source>
</reference>
<evidence type="ECO:0000313" key="3">
    <source>
        <dbReference type="EMBL" id="KAF2175038.1"/>
    </source>
</evidence>
<dbReference type="OrthoDB" id="445803at2759"/>
<evidence type="ECO:0000256" key="1">
    <source>
        <dbReference type="ARBA" id="ARBA00022723"/>
    </source>
</evidence>
<dbReference type="Pfam" id="PF07883">
    <property type="entry name" value="Cupin_2"/>
    <property type="match status" value="1"/>
</dbReference>
<dbReference type="AlphaFoldDB" id="A0A6A6D975"/>
<name>A0A6A6D975_9PEZI</name>
<feature type="domain" description="Cupin type-2" evidence="2">
    <location>
        <begin position="56"/>
        <end position="123"/>
    </location>
</feature>
<organism evidence="3 4">
    <name type="scientific">Zopfia rhizophila CBS 207.26</name>
    <dbReference type="NCBI Taxonomy" id="1314779"/>
    <lineage>
        <taxon>Eukaryota</taxon>
        <taxon>Fungi</taxon>
        <taxon>Dikarya</taxon>
        <taxon>Ascomycota</taxon>
        <taxon>Pezizomycotina</taxon>
        <taxon>Dothideomycetes</taxon>
        <taxon>Dothideomycetes incertae sedis</taxon>
        <taxon>Zopfiaceae</taxon>
        <taxon>Zopfia</taxon>
    </lineage>
</organism>
<protein>
    <submittedName>
        <fullName evidence="3">RmlC-like cupin</fullName>
    </submittedName>
</protein>
<dbReference type="SUPFAM" id="SSF51182">
    <property type="entry name" value="RmlC-like cupins"/>
    <property type="match status" value="1"/>
</dbReference>
<dbReference type="Gene3D" id="2.60.120.10">
    <property type="entry name" value="Jelly Rolls"/>
    <property type="match status" value="1"/>
</dbReference>
<keyword evidence="1" id="KW-0479">Metal-binding</keyword>
<dbReference type="EMBL" id="ML994749">
    <property type="protein sequence ID" value="KAF2175038.1"/>
    <property type="molecule type" value="Genomic_DNA"/>
</dbReference>
<dbReference type="Proteomes" id="UP000800200">
    <property type="component" value="Unassembled WGS sequence"/>
</dbReference>
<evidence type="ECO:0000313" key="4">
    <source>
        <dbReference type="Proteomes" id="UP000800200"/>
    </source>
</evidence>
<dbReference type="PANTHER" id="PTHR35848:SF6">
    <property type="entry name" value="CUPIN TYPE-2 DOMAIN-CONTAINING PROTEIN"/>
    <property type="match status" value="1"/>
</dbReference>
<dbReference type="PANTHER" id="PTHR35848">
    <property type="entry name" value="OXALATE-BINDING PROTEIN"/>
    <property type="match status" value="1"/>
</dbReference>